<dbReference type="InterPro" id="IPR037883">
    <property type="entry name" value="Knr4/Smi1-like_sf"/>
</dbReference>
<evidence type="ECO:0000313" key="2">
    <source>
        <dbReference type="Proteomes" id="UP000251891"/>
    </source>
</evidence>
<sequence>MAGAAEHADAAEIVARLEALAAGSAGQVRLGRAMTDDEMSAWPVGVPEEVRAFLRRAGGFTIGDGRHVFDFNLPDNHLPVANEYWPLQDASASWILHSDGSATTYYVDIDPESGAWGRIFSFWEEPYARLVAPGFLSWVGNLVMGVDSALEAARSTGTAVGPAFSDWLFNSDDSLSRHPSAGAEPLPVPVARTSGDTEIAEVAARLPDDAFLADLRAAVYPTEVPFADVLPIGETVTYSHFHGGGFLAATLVPDL</sequence>
<dbReference type="EMBL" id="QLYX01000019">
    <property type="protein sequence ID" value="RAY11436.1"/>
    <property type="molecule type" value="Genomic_DNA"/>
</dbReference>
<gene>
    <name evidence="1" type="ORF">DPM19_30945</name>
</gene>
<accession>A0A365GX91</accession>
<dbReference type="AlphaFoldDB" id="A0A365GX91"/>
<organism evidence="1 2">
    <name type="scientific">Actinomadura craniellae</name>
    <dbReference type="NCBI Taxonomy" id="2231787"/>
    <lineage>
        <taxon>Bacteria</taxon>
        <taxon>Bacillati</taxon>
        <taxon>Actinomycetota</taxon>
        <taxon>Actinomycetes</taxon>
        <taxon>Streptosporangiales</taxon>
        <taxon>Thermomonosporaceae</taxon>
        <taxon>Actinomadura</taxon>
    </lineage>
</organism>
<dbReference type="Proteomes" id="UP000251891">
    <property type="component" value="Unassembled WGS sequence"/>
</dbReference>
<evidence type="ECO:0008006" key="3">
    <source>
        <dbReference type="Google" id="ProtNLM"/>
    </source>
</evidence>
<dbReference type="SUPFAM" id="SSF160631">
    <property type="entry name" value="SMI1/KNR4-like"/>
    <property type="match status" value="1"/>
</dbReference>
<protein>
    <recommendedName>
        <fullName evidence="3">SMI1/KNR4 family protein</fullName>
    </recommendedName>
</protein>
<reference evidence="1 2" key="1">
    <citation type="submission" date="2018-06" db="EMBL/GenBank/DDBJ databases">
        <title>Actinomadura craniellae sp. nov. isolated from marine sponge Craniella sp.</title>
        <authorList>
            <person name="Li L."/>
            <person name="Xu Q.H."/>
            <person name="Lin H.W."/>
            <person name="Lu Y.H."/>
        </authorList>
    </citation>
    <scope>NUCLEOTIDE SEQUENCE [LARGE SCALE GENOMIC DNA]</scope>
    <source>
        <strain evidence="1 2">LHW63021</strain>
    </source>
</reference>
<proteinExistence type="predicted"/>
<comment type="caution">
    <text evidence="1">The sequence shown here is derived from an EMBL/GenBank/DDBJ whole genome shotgun (WGS) entry which is preliminary data.</text>
</comment>
<name>A0A365GX91_9ACTN</name>
<keyword evidence="2" id="KW-1185">Reference proteome</keyword>
<evidence type="ECO:0000313" key="1">
    <source>
        <dbReference type="EMBL" id="RAY11436.1"/>
    </source>
</evidence>